<evidence type="ECO:0008006" key="5">
    <source>
        <dbReference type="Google" id="ProtNLM"/>
    </source>
</evidence>
<evidence type="ECO:0000313" key="4">
    <source>
        <dbReference type="Proteomes" id="UP000623509"/>
    </source>
</evidence>
<dbReference type="RefSeq" id="WP_095523333.1">
    <property type="nucleotide sequence ID" value="NZ_MDUX01000005.1"/>
</dbReference>
<evidence type="ECO:0000313" key="2">
    <source>
        <dbReference type="EMBL" id="PAS95040.1"/>
    </source>
</evidence>
<dbReference type="EMBL" id="NMRN01000002">
    <property type="protein sequence ID" value="PAS95040.1"/>
    <property type="molecule type" value="Genomic_DNA"/>
</dbReference>
<dbReference type="OrthoDB" id="9797941at2"/>
<dbReference type="AlphaFoldDB" id="A0A272EZI4"/>
<name>A0A272EZI4_9RHOO</name>
<dbReference type="SUPFAM" id="SSF53146">
    <property type="entry name" value="Nitrogenase accessory factor-like"/>
    <property type="match status" value="1"/>
</dbReference>
<protein>
    <recommendedName>
        <fullName evidence="5">Dinitrogenase iron-molybdenum cofactor biosynthesis domain-containing protein</fullName>
    </recommendedName>
</protein>
<reference evidence="2 3" key="2">
    <citation type="submission" date="2017-07" db="EMBL/GenBank/DDBJ databases">
        <title>Candidatus Dactylopiibacterium carminicum, a nitrogen-fixing symbiont of the cochineal insect Dactylopius coccus and Dactylopius opuntiae (Hemiptera: Coccoidea: Dactylopiidae).</title>
        <authorList>
            <person name="Vera A."/>
        </authorList>
    </citation>
    <scope>NUCLEOTIDE SEQUENCE [LARGE SCALE GENOMIC DNA]</scope>
    <source>
        <strain evidence="2 3">NFDCM</strain>
    </source>
</reference>
<dbReference type="Gene3D" id="3.30.420.130">
    <property type="entry name" value="Dinitrogenase iron-molybdenum cofactor biosynthesis domain"/>
    <property type="match status" value="1"/>
</dbReference>
<dbReference type="Proteomes" id="UP000216107">
    <property type="component" value="Unassembled WGS sequence"/>
</dbReference>
<gene>
    <name evidence="1" type="ORF">BGI27_02430</name>
    <name evidence="2" type="ORF">CGU29_00910</name>
</gene>
<accession>A0A272EZI4</accession>
<evidence type="ECO:0000313" key="3">
    <source>
        <dbReference type="Proteomes" id="UP000216107"/>
    </source>
</evidence>
<comment type="caution">
    <text evidence="2">The sequence shown here is derived from an EMBL/GenBank/DDBJ whole genome shotgun (WGS) entry which is preliminary data.</text>
</comment>
<dbReference type="Proteomes" id="UP000623509">
    <property type="component" value="Unassembled WGS sequence"/>
</dbReference>
<organism evidence="2 3">
    <name type="scientific">Candidatus Dactylopiibacterium carminicum</name>
    <dbReference type="NCBI Taxonomy" id="857335"/>
    <lineage>
        <taxon>Bacteria</taxon>
        <taxon>Pseudomonadati</taxon>
        <taxon>Pseudomonadota</taxon>
        <taxon>Betaproteobacteria</taxon>
        <taxon>Rhodocyclales</taxon>
        <taxon>Rhodocyclaceae</taxon>
        <taxon>Candidatus Dactylopiibacterium</taxon>
    </lineage>
</organism>
<sequence length="131" mass="14418">MKIAIPTRDFVSPAGHAGKSRKWLVYSLLEPLDASAPVPSPERIELTNQQVIHNFEGDGPHPLDGVQLILTYSAGDGFFRKMQQRGCEVLLTGAADLAGAVRAWLAGEPQPEPPFDITAKFCWVHDLFSRH</sequence>
<proteinExistence type="predicted"/>
<keyword evidence="4" id="KW-1185">Reference proteome</keyword>
<dbReference type="InterPro" id="IPR036105">
    <property type="entry name" value="DiNase_FeMo-co_biosyn_sf"/>
</dbReference>
<reference evidence="1 4" key="1">
    <citation type="submission" date="2016-08" db="EMBL/GenBank/DDBJ databases">
        <title>Candidatus Dactylopiibacterium carminicum genome sequence.</title>
        <authorList>
            <person name="Ramirez-Puebla S.T."/>
            <person name="Ormeno-Orrillo E."/>
            <person name="Vera-Ponce De Leon A."/>
            <person name="Luis L."/>
            <person name="Sanchez-Flores A."/>
            <person name="Monica R."/>
            <person name="Martinez-Romero E."/>
        </authorList>
    </citation>
    <scope>NUCLEOTIDE SEQUENCE [LARGE SCALE GENOMIC DNA]</scope>
    <source>
        <strain evidence="1">END1</strain>
    </source>
</reference>
<dbReference type="EMBL" id="MDUX01000005">
    <property type="protein sequence ID" value="KAF7600419.1"/>
    <property type="molecule type" value="Genomic_DNA"/>
</dbReference>
<evidence type="ECO:0000313" key="1">
    <source>
        <dbReference type="EMBL" id="KAF7600419.1"/>
    </source>
</evidence>